<dbReference type="InterPro" id="IPR038653">
    <property type="entry name" value="Put_CMD_sf"/>
</dbReference>
<name>A0A4Z0Q083_9BACT</name>
<reference evidence="3 4" key="1">
    <citation type="submission" date="2019-04" db="EMBL/GenBank/DDBJ databases">
        <authorList>
            <person name="Feng G."/>
            <person name="Zhang J."/>
            <person name="Zhu H."/>
        </authorList>
    </citation>
    <scope>NUCLEOTIDE SEQUENCE [LARGE SCALE GENOMIC DNA]</scope>
    <source>
        <strain evidence="3 4">9PBR-1</strain>
    </source>
</reference>
<evidence type="ECO:0000313" key="3">
    <source>
        <dbReference type="EMBL" id="TGE23105.1"/>
    </source>
</evidence>
<dbReference type="AlphaFoldDB" id="A0A4Z0Q083"/>
<dbReference type="Proteomes" id="UP000298471">
    <property type="component" value="Unassembled WGS sequence"/>
</dbReference>
<keyword evidence="4" id="KW-1185">Reference proteome</keyword>
<dbReference type="InterPro" id="IPR026444">
    <property type="entry name" value="Secre_tail"/>
</dbReference>
<dbReference type="EMBL" id="SRMB01000005">
    <property type="protein sequence ID" value="TGE23105.1"/>
    <property type="molecule type" value="Genomic_DNA"/>
</dbReference>
<proteinExistence type="predicted"/>
<keyword evidence="1" id="KW-0732">Signal</keyword>
<protein>
    <submittedName>
        <fullName evidence="3">T9SS type A sorting domain-containing protein</fullName>
    </submittedName>
</protein>
<sequence>MLLVYTSLYPNPFSHYAMKQQFVRIGLTALSSLLALSAAQAQALPNGTLETWETRAISLAPAGWFTFDDVLASSGFPLAAGTTTRSTDKHAGTYAARLESKTNTLLDVTFPGVLGLGTSPNIDADFPGGIPFTSRPASMQFYYKLTVPATSADAAGAQVVLTKWDGARSNVVAGGVIQLAPTSSYTLSTVPLQYQSSVAPDSIRILFVTGTQSTPTAGTVLFIDDVVMTGTATPTVDAARNAAVTVYPNPSADGLFTLSTTREASWTGAAYTVSDVTGRTVLQQPAAPANATGPRTVDLRGQRAGVYTLRLNTPEGPVVHKLLIP</sequence>
<comment type="caution">
    <text evidence="3">The sequence shown here is derived from an EMBL/GenBank/DDBJ whole genome shotgun (WGS) entry which is preliminary data.</text>
</comment>
<evidence type="ECO:0000259" key="2">
    <source>
        <dbReference type="Pfam" id="PF18962"/>
    </source>
</evidence>
<evidence type="ECO:0000313" key="4">
    <source>
        <dbReference type="Proteomes" id="UP000298471"/>
    </source>
</evidence>
<accession>A0A4Z0Q083</accession>
<dbReference type="Gene3D" id="2.60.120.890">
    <property type="entry name" value="BT2081, beta-jelly-roll domain"/>
    <property type="match status" value="1"/>
</dbReference>
<feature type="signal peptide" evidence="1">
    <location>
        <begin position="1"/>
        <end position="43"/>
    </location>
</feature>
<evidence type="ECO:0000256" key="1">
    <source>
        <dbReference type="SAM" id="SignalP"/>
    </source>
</evidence>
<dbReference type="Pfam" id="PF18962">
    <property type="entry name" value="Por_Secre_tail"/>
    <property type="match status" value="1"/>
</dbReference>
<organism evidence="3 4">
    <name type="scientific">Hymenobacter metallicola</name>
    <dbReference type="NCBI Taxonomy" id="2563114"/>
    <lineage>
        <taxon>Bacteria</taxon>
        <taxon>Pseudomonadati</taxon>
        <taxon>Bacteroidota</taxon>
        <taxon>Cytophagia</taxon>
        <taxon>Cytophagales</taxon>
        <taxon>Hymenobacteraceae</taxon>
        <taxon>Hymenobacter</taxon>
    </lineage>
</organism>
<dbReference type="OrthoDB" id="640949at2"/>
<feature type="domain" description="Secretion system C-terminal sorting" evidence="2">
    <location>
        <begin position="246"/>
        <end position="324"/>
    </location>
</feature>
<gene>
    <name evidence="3" type="ORF">E5K02_22400</name>
</gene>
<feature type="chain" id="PRO_5021477339" evidence="1">
    <location>
        <begin position="44"/>
        <end position="325"/>
    </location>
</feature>
<dbReference type="NCBIfam" id="TIGR04183">
    <property type="entry name" value="Por_Secre_tail"/>
    <property type="match status" value="1"/>
</dbReference>